<evidence type="ECO:0000313" key="5">
    <source>
        <dbReference type="Proteomes" id="UP000001822"/>
    </source>
</evidence>
<dbReference type="SUPFAM" id="SSF52058">
    <property type="entry name" value="L domain-like"/>
    <property type="match status" value="1"/>
</dbReference>
<evidence type="ECO:0000256" key="1">
    <source>
        <dbReference type="ARBA" id="ARBA00022614"/>
    </source>
</evidence>
<reference evidence="4 5" key="1">
    <citation type="journal article" date="2007" name="Appl. Environ. Microbiol.">
        <title>Genome sequence of the cellulolytic gliding bacterium Cytophaga hutchinsonii.</title>
        <authorList>
            <person name="Xie G."/>
            <person name="Bruce D.C."/>
            <person name="Challacombe J.F."/>
            <person name="Chertkov O."/>
            <person name="Detter J.C."/>
            <person name="Gilna P."/>
            <person name="Han C.S."/>
            <person name="Lucas S."/>
            <person name="Misra M."/>
            <person name="Myers G.L."/>
            <person name="Richardson P."/>
            <person name="Tapia R."/>
            <person name="Thayer N."/>
            <person name="Thompson L.S."/>
            <person name="Brettin T.S."/>
            <person name="Henrissat B."/>
            <person name="Wilson D.B."/>
            <person name="McBride M.J."/>
        </authorList>
    </citation>
    <scope>NUCLEOTIDE SEQUENCE [LARGE SCALE GENOMIC DNA]</scope>
    <source>
        <strain evidence="5">ATCC 33406 / DSM 1761 / CIP 103989 / NBRC 15051 / NCIMB 9469 / D465</strain>
    </source>
</reference>
<sequence>MYMKNLFLIFSLLFTHVFLQAQEVSIPDANFKAALIDLGIDANNDTKIQVSEAEAVHYLNVSHKSIEDLTGIEYFINLDTLYIYENFILSSIDVSKNVKLITLVLAYTQITAIDLSQNTKLKHLVCPYTPIDALDLSNCPALEFLSCHNTHLTSLDLSMNANLEHLECGANQIESLDLSKNIHLKELDCRNTDITSLDLSSNMELQFLLCSDLSISSLDLTKNTALEYVNCMNNENLEQICVTTQQLSLTPNWQKDDDAVWSNNCILTTDVNDQQSTAAAKVVYKVYTITGAEISESNAQEGIYIYLYTDGSRAKLAK</sequence>
<dbReference type="EMBL" id="CP000383">
    <property type="protein sequence ID" value="ABG59126.1"/>
    <property type="molecule type" value="Genomic_DNA"/>
</dbReference>
<dbReference type="PANTHER" id="PTHR47566:SF1">
    <property type="entry name" value="PROTEIN NUD1"/>
    <property type="match status" value="1"/>
</dbReference>
<dbReference type="InterPro" id="IPR052574">
    <property type="entry name" value="CDIRP"/>
</dbReference>
<keyword evidence="2" id="KW-0677">Repeat</keyword>
<dbReference type="PANTHER" id="PTHR47566">
    <property type="match status" value="1"/>
</dbReference>
<evidence type="ECO:0008006" key="6">
    <source>
        <dbReference type="Google" id="ProtNLM"/>
    </source>
</evidence>
<dbReference type="InterPro" id="IPR032675">
    <property type="entry name" value="LRR_dom_sf"/>
</dbReference>
<evidence type="ECO:0000313" key="4">
    <source>
        <dbReference type="EMBL" id="ABG59126.1"/>
    </source>
</evidence>
<dbReference type="KEGG" id="chu:CHU_1860"/>
<dbReference type="AlphaFoldDB" id="A0A6N4SS54"/>
<evidence type="ECO:0000256" key="2">
    <source>
        <dbReference type="ARBA" id="ARBA00022737"/>
    </source>
</evidence>
<keyword evidence="5" id="KW-1185">Reference proteome</keyword>
<feature type="signal peptide" evidence="3">
    <location>
        <begin position="1"/>
        <end position="21"/>
    </location>
</feature>
<keyword evidence="1" id="KW-0433">Leucine-rich repeat</keyword>
<organism evidence="4 5">
    <name type="scientific">Cytophaga hutchinsonii (strain ATCC 33406 / DSM 1761 / CIP 103989 / NBRC 15051 / NCIMB 9469 / D465)</name>
    <dbReference type="NCBI Taxonomy" id="269798"/>
    <lineage>
        <taxon>Bacteria</taxon>
        <taxon>Pseudomonadati</taxon>
        <taxon>Bacteroidota</taxon>
        <taxon>Cytophagia</taxon>
        <taxon>Cytophagales</taxon>
        <taxon>Cytophagaceae</taxon>
        <taxon>Cytophaga</taxon>
    </lineage>
</organism>
<name>A0A6N4SS54_CYTH3</name>
<dbReference type="Gene3D" id="3.80.10.10">
    <property type="entry name" value="Ribonuclease Inhibitor"/>
    <property type="match status" value="1"/>
</dbReference>
<dbReference type="GO" id="GO:0035591">
    <property type="term" value="F:signaling adaptor activity"/>
    <property type="evidence" value="ECO:0007669"/>
    <property type="project" value="TreeGrafter"/>
</dbReference>
<dbReference type="Proteomes" id="UP000001822">
    <property type="component" value="Chromosome"/>
</dbReference>
<protein>
    <recommendedName>
        <fullName evidence="6">Internalin-related protein</fullName>
    </recommendedName>
</protein>
<proteinExistence type="predicted"/>
<keyword evidence="3" id="KW-0732">Signal</keyword>
<gene>
    <name evidence="4" type="ordered locus">CHU_1860</name>
</gene>
<evidence type="ECO:0000256" key="3">
    <source>
        <dbReference type="SAM" id="SignalP"/>
    </source>
</evidence>
<feature type="chain" id="PRO_5026753078" description="Internalin-related protein" evidence="3">
    <location>
        <begin position="22"/>
        <end position="318"/>
    </location>
</feature>
<accession>A0A6N4SS54</accession>